<dbReference type="AlphaFoldDB" id="A0AAD4IMZ7"/>
<organism evidence="4 5">
    <name type="scientific">Perilla frutescens var. hirtella</name>
    <name type="common">Perilla citriodora</name>
    <name type="synonym">Perilla setoyensis</name>
    <dbReference type="NCBI Taxonomy" id="608512"/>
    <lineage>
        <taxon>Eukaryota</taxon>
        <taxon>Viridiplantae</taxon>
        <taxon>Streptophyta</taxon>
        <taxon>Embryophyta</taxon>
        <taxon>Tracheophyta</taxon>
        <taxon>Spermatophyta</taxon>
        <taxon>Magnoliopsida</taxon>
        <taxon>eudicotyledons</taxon>
        <taxon>Gunneridae</taxon>
        <taxon>Pentapetalae</taxon>
        <taxon>asterids</taxon>
        <taxon>lamiids</taxon>
        <taxon>Lamiales</taxon>
        <taxon>Lamiaceae</taxon>
        <taxon>Nepetoideae</taxon>
        <taxon>Elsholtzieae</taxon>
        <taxon>Perilla</taxon>
    </lineage>
</organism>
<dbReference type="EMBL" id="SDAM02029596">
    <property type="protein sequence ID" value="KAH6755645.1"/>
    <property type="molecule type" value="Genomic_DNA"/>
</dbReference>
<dbReference type="InterPro" id="IPR026961">
    <property type="entry name" value="PGG_dom"/>
</dbReference>
<keyword evidence="2" id="KW-0472">Membrane</keyword>
<accession>A0AAD4IMZ7</accession>
<feature type="compositionally biased region" description="Polar residues" evidence="1">
    <location>
        <begin position="37"/>
        <end position="49"/>
    </location>
</feature>
<proteinExistence type="predicted"/>
<name>A0AAD4IMZ7_PERFH</name>
<feature type="transmembrane region" description="Helical" evidence="2">
    <location>
        <begin position="536"/>
        <end position="557"/>
    </location>
</feature>
<dbReference type="SMART" id="SM00248">
    <property type="entry name" value="ANK"/>
    <property type="match status" value="6"/>
</dbReference>
<sequence>MNKQGKSDIESNEEIPLPESESTPTATGFQDSKDFSTRSGTQRSPRSDCQSMYEAAIDGNSATAVKLLSRDPSLAFEVITETGDQALHVAVYMKNTEFVRELVKGANPSELELHDGRGYSPCCYAARTGEVEVADIMMKKNSNLGSKRNRHGTTPLQLAVFYGNAKLALQFLRSAQVDDLLEQEWVDLLLVTIHGKMCDVASEILEKDASLAVKKDVDQQTALHVLAQLDLSSAGCKSRDYPRMEDDLRKLAEKLWGEIQKLERHNVLELMKNPPVLHDAAKVGNVELITMITHAYPDLLGHTNDEGHSIYHIAVMYQQEYVLELIKQPENIIDFKAISEDINGDNILHLAGKLQPPDGLKIVYEPDLEMKKSLAWFKEVEKAVPPFFAEKKNKNGYKPREVFWKEHKSLLEESGKHLKSTAESGMLVSTIILTVVFAVAFTPPGGYHQDTGLPLLLSESWFSIFVIFDVLALFSSTYSIISFWSILFSNYEEDQFLSSPKKLRHALTALLLSLLCAISAFLSTFFLVFVEERRVLVLSFMLPVYVLLVIGVSFQFFKLFPKTNILGYYSRKEAS</sequence>
<keyword evidence="2" id="KW-1133">Transmembrane helix</keyword>
<dbReference type="GO" id="GO:0016020">
    <property type="term" value="C:membrane"/>
    <property type="evidence" value="ECO:0007669"/>
    <property type="project" value="TreeGrafter"/>
</dbReference>
<dbReference type="Proteomes" id="UP001190926">
    <property type="component" value="Unassembled WGS sequence"/>
</dbReference>
<comment type="caution">
    <text evidence="4">The sequence shown here is derived from an EMBL/GenBank/DDBJ whole genome shotgun (WGS) entry which is preliminary data.</text>
</comment>
<keyword evidence="5" id="KW-1185">Reference proteome</keyword>
<feature type="transmembrane region" description="Helical" evidence="2">
    <location>
        <begin position="461"/>
        <end position="488"/>
    </location>
</feature>
<dbReference type="Pfam" id="PF00023">
    <property type="entry name" value="Ank"/>
    <property type="match status" value="1"/>
</dbReference>
<evidence type="ECO:0000256" key="1">
    <source>
        <dbReference type="SAM" id="MobiDB-lite"/>
    </source>
</evidence>
<reference evidence="4 5" key="1">
    <citation type="journal article" date="2021" name="Nat. Commun.">
        <title>Incipient diploidization of the medicinal plant Perilla within 10,000 years.</title>
        <authorList>
            <person name="Zhang Y."/>
            <person name="Shen Q."/>
            <person name="Leng L."/>
            <person name="Zhang D."/>
            <person name="Chen S."/>
            <person name="Shi Y."/>
            <person name="Ning Z."/>
            <person name="Chen S."/>
        </authorList>
    </citation>
    <scope>NUCLEOTIDE SEQUENCE [LARGE SCALE GENOMIC DNA]</scope>
    <source>
        <strain evidence="5">cv. PC099</strain>
    </source>
</reference>
<dbReference type="SUPFAM" id="SSF48403">
    <property type="entry name" value="Ankyrin repeat"/>
    <property type="match status" value="1"/>
</dbReference>
<feature type="compositionally biased region" description="Polar residues" evidence="1">
    <location>
        <begin position="20"/>
        <end position="30"/>
    </location>
</feature>
<evidence type="ECO:0000313" key="5">
    <source>
        <dbReference type="Proteomes" id="UP001190926"/>
    </source>
</evidence>
<dbReference type="PANTHER" id="PTHR24177">
    <property type="entry name" value="CASKIN"/>
    <property type="match status" value="1"/>
</dbReference>
<feature type="region of interest" description="Disordered" evidence="1">
    <location>
        <begin position="1"/>
        <end position="49"/>
    </location>
</feature>
<keyword evidence="2" id="KW-0812">Transmembrane</keyword>
<gene>
    <name evidence="4" type="ORF">C2S53_010560</name>
</gene>
<dbReference type="InterPro" id="IPR002110">
    <property type="entry name" value="Ankyrin_rpt"/>
</dbReference>
<dbReference type="PANTHER" id="PTHR24177:SF434">
    <property type="entry name" value="PGG DOMAIN-CONTAINING PROTEIN"/>
    <property type="match status" value="1"/>
</dbReference>
<evidence type="ECO:0000259" key="3">
    <source>
        <dbReference type="Pfam" id="PF13962"/>
    </source>
</evidence>
<dbReference type="Pfam" id="PF13962">
    <property type="entry name" value="PGG"/>
    <property type="match status" value="1"/>
</dbReference>
<feature type="transmembrane region" description="Helical" evidence="2">
    <location>
        <begin position="509"/>
        <end position="530"/>
    </location>
</feature>
<evidence type="ECO:0000256" key="2">
    <source>
        <dbReference type="SAM" id="Phobius"/>
    </source>
</evidence>
<dbReference type="InterPro" id="IPR036770">
    <property type="entry name" value="Ankyrin_rpt-contain_sf"/>
</dbReference>
<feature type="transmembrane region" description="Helical" evidence="2">
    <location>
        <begin position="424"/>
        <end position="441"/>
    </location>
</feature>
<dbReference type="Gene3D" id="1.25.40.20">
    <property type="entry name" value="Ankyrin repeat-containing domain"/>
    <property type="match status" value="2"/>
</dbReference>
<evidence type="ECO:0000313" key="4">
    <source>
        <dbReference type="EMBL" id="KAH6755645.1"/>
    </source>
</evidence>
<feature type="domain" description="PGG" evidence="3">
    <location>
        <begin position="416"/>
        <end position="527"/>
    </location>
</feature>
<protein>
    <recommendedName>
        <fullName evidence="3">PGG domain-containing protein</fullName>
    </recommendedName>
</protein>